<feature type="compositionally biased region" description="Low complexity" evidence="1">
    <location>
        <begin position="121"/>
        <end position="133"/>
    </location>
</feature>
<feature type="region of interest" description="Disordered" evidence="1">
    <location>
        <begin position="269"/>
        <end position="289"/>
    </location>
</feature>
<name>A0AA40DEH2_9PEZI</name>
<feature type="compositionally biased region" description="Polar residues" evidence="1">
    <location>
        <begin position="1"/>
        <end position="13"/>
    </location>
</feature>
<proteinExistence type="predicted"/>
<reference evidence="2" key="1">
    <citation type="submission" date="2023-06" db="EMBL/GenBank/DDBJ databases">
        <title>Genome-scale phylogeny and comparative genomics of the fungal order Sordariales.</title>
        <authorList>
            <consortium name="Lawrence Berkeley National Laboratory"/>
            <person name="Hensen N."/>
            <person name="Bonometti L."/>
            <person name="Westerberg I."/>
            <person name="Brannstrom I.O."/>
            <person name="Guillou S."/>
            <person name="Cros-Aarteil S."/>
            <person name="Calhoun S."/>
            <person name="Haridas S."/>
            <person name="Kuo A."/>
            <person name="Mondo S."/>
            <person name="Pangilinan J."/>
            <person name="Riley R."/>
            <person name="Labutti K."/>
            <person name="Andreopoulos B."/>
            <person name="Lipzen A."/>
            <person name="Chen C."/>
            <person name="Yanf M."/>
            <person name="Daum C."/>
            <person name="Ng V."/>
            <person name="Clum A."/>
            <person name="Steindorff A."/>
            <person name="Ohm R."/>
            <person name="Martin F."/>
            <person name="Silar P."/>
            <person name="Natvig D."/>
            <person name="Lalanne C."/>
            <person name="Gautier V."/>
            <person name="Ament-Velasquez S.L."/>
            <person name="Kruys A."/>
            <person name="Hutchinson M.I."/>
            <person name="Powell A.J."/>
            <person name="Barry K."/>
            <person name="Miller A.N."/>
            <person name="Grigoriev I.V."/>
            <person name="Debuchy R."/>
            <person name="Gladieux P."/>
            <person name="Thoren M.H."/>
            <person name="Johannesson H."/>
        </authorList>
    </citation>
    <scope>NUCLEOTIDE SEQUENCE</scope>
    <source>
        <strain evidence="2">CBS 307.81</strain>
    </source>
</reference>
<evidence type="ECO:0000313" key="3">
    <source>
        <dbReference type="Proteomes" id="UP001174997"/>
    </source>
</evidence>
<dbReference type="EMBL" id="JAULSY010000005">
    <property type="protein sequence ID" value="KAK0673712.1"/>
    <property type="molecule type" value="Genomic_DNA"/>
</dbReference>
<feature type="compositionally biased region" description="Pro residues" evidence="1">
    <location>
        <begin position="32"/>
        <end position="47"/>
    </location>
</feature>
<evidence type="ECO:0000256" key="1">
    <source>
        <dbReference type="SAM" id="MobiDB-lite"/>
    </source>
</evidence>
<feature type="region of interest" description="Disordered" evidence="1">
    <location>
        <begin position="1"/>
        <end position="133"/>
    </location>
</feature>
<dbReference type="AlphaFoldDB" id="A0AA40DEH2"/>
<accession>A0AA40DEH2</accession>
<gene>
    <name evidence="2" type="ORF">QBC41DRAFT_116738</name>
</gene>
<comment type="caution">
    <text evidence="2">The sequence shown here is derived from an EMBL/GenBank/DDBJ whole genome shotgun (WGS) entry which is preliminary data.</text>
</comment>
<organism evidence="2 3">
    <name type="scientific">Cercophora samala</name>
    <dbReference type="NCBI Taxonomy" id="330535"/>
    <lineage>
        <taxon>Eukaryota</taxon>
        <taxon>Fungi</taxon>
        <taxon>Dikarya</taxon>
        <taxon>Ascomycota</taxon>
        <taxon>Pezizomycotina</taxon>
        <taxon>Sordariomycetes</taxon>
        <taxon>Sordariomycetidae</taxon>
        <taxon>Sordariales</taxon>
        <taxon>Lasiosphaeriaceae</taxon>
        <taxon>Cercophora</taxon>
    </lineage>
</organism>
<protein>
    <submittedName>
        <fullName evidence="2">Uncharacterized protein</fullName>
    </submittedName>
</protein>
<feature type="region of interest" description="Disordered" evidence="1">
    <location>
        <begin position="311"/>
        <end position="330"/>
    </location>
</feature>
<feature type="compositionally biased region" description="Basic residues" evidence="1">
    <location>
        <begin position="48"/>
        <end position="60"/>
    </location>
</feature>
<feature type="compositionally biased region" description="Acidic residues" evidence="1">
    <location>
        <begin position="317"/>
        <end position="328"/>
    </location>
</feature>
<evidence type="ECO:0000313" key="2">
    <source>
        <dbReference type="EMBL" id="KAK0673712.1"/>
    </source>
</evidence>
<keyword evidence="3" id="KW-1185">Reference proteome</keyword>
<sequence length="355" mass="39813">MWPNGKISQNVGPTSPPETPRTASPVFGRKSSPPPSGVSAPTPPPLPHSRHHHHHHHHHQPNYLRPMAPPPLSTGGVPVAFNGSRPDQLSPRTTSCSSSSSSEDESDNDLHPAGPSRSATPEQPQLEPSPLLPQIPHISARIGRSASITIGRVIAETDSNFVIEELSDFADSDDERDGVLRPDYIEYAESNRSRSRSRTRRPAVIDRTFIFNLHNLNCDDESDETDLDEAEYREFLIKRREEKKKRRMTSGSIGKRTISESIGSDTDLEDLKPWLGPNSEDQTGGRRMRRRVSMVDHHMRRRSSIFQHEARTSRIEELDEPESDDGDFLEVGGVGEKLARELPYYEYVSMEVDSP</sequence>
<feature type="compositionally biased region" description="Polar residues" evidence="1">
    <location>
        <begin position="85"/>
        <end position="94"/>
    </location>
</feature>
<dbReference type="Proteomes" id="UP001174997">
    <property type="component" value="Unassembled WGS sequence"/>
</dbReference>